<keyword evidence="1" id="KW-0812">Transmembrane</keyword>
<evidence type="ECO:0000256" key="1">
    <source>
        <dbReference type="SAM" id="Phobius"/>
    </source>
</evidence>
<protein>
    <submittedName>
        <fullName evidence="2">Uncharacterized protein</fullName>
    </submittedName>
</protein>
<proteinExistence type="predicted"/>
<name>A0ABY5RYV7_9HYPH</name>
<dbReference type="RefSeq" id="WP_173946041.1">
    <property type="nucleotide sequence ID" value="NZ_CP102846.1"/>
</dbReference>
<keyword evidence="3" id="KW-1185">Reference proteome</keyword>
<geneLocation type="plasmid" evidence="2 3">
    <name>pR24_1</name>
</geneLocation>
<keyword evidence="2" id="KW-0614">Plasmid</keyword>
<accession>A0ABY5RYV7</accession>
<dbReference type="Proteomes" id="UP001017257">
    <property type="component" value="Plasmid pR24_1"/>
</dbReference>
<feature type="transmembrane region" description="Helical" evidence="1">
    <location>
        <begin position="36"/>
        <end position="55"/>
    </location>
</feature>
<feature type="transmembrane region" description="Helical" evidence="1">
    <location>
        <begin position="12"/>
        <end position="30"/>
    </location>
</feature>
<reference evidence="2" key="1">
    <citation type="submission" date="2022-08" db="EMBL/GenBank/DDBJ databases">
        <title>Microvirga terrae sp. nov., isolated from soil.</title>
        <authorList>
            <person name="Kim K.H."/>
            <person name="Seo Y.L."/>
            <person name="Kim J.M."/>
            <person name="Lee J.K."/>
            <person name="Han D.M."/>
            <person name="Jeon C.O."/>
        </authorList>
    </citation>
    <scope>NUCLEOTIDE SEQUENCE</scope>
    <source>
        <strain evidence="2">R24</strain>
        <plasmid evidence="2">pR24_1</plasmid>
    </source>
</reference>
<dbReference type="EMBL" id="CP102846">
    <property type="protein sequence ID" value="UVF22193.1"/>
    <property type="molecule type" value="Genomic_DNA"/>
</dbReference>
<evidence type="ECO:0000313" key="3">
    <source>
        <dbReference type="Proteomes" id="UP001017257"/>
    </source>
</evidence>
<sequence>MTHEMHATRKKAPLRWPVAAFVSALGVFVVDTLTTFEFAIAVLYVVVVLITAANLDRSHVVVTASGMRLSDNFKYCAGAWAVFTQHGYLASGHEPRSYRDYHNPHFAEHVSKFTVSAKKAICRVKSGCAADCTM</sequence>
<evidence type="ECO:0000313" key="2">
    <source>
        <dbReference type="EMBL" id="UVF22193.1"/>
    </source>
</evidence>
<keyword evidence="1" id="KW-0472">Membrane</keyword>
<gene>
    <name evidence="2" type="ORF">HPT29_026205</name>
</gene>
<keyword evidence="1" id="KW-1133">Transmembrane helix</keyword>
<organism evidence="2 3">
    <name type="scientific">Microvirga terrae</name>
    <dbReference type="NCBI Taxonomy" id="2740529"/>
    <lineage>
        <taxon>Bacteria</taxon>
        <taxon>Pseudomonadati</taxon>
        <taxon>Pseudomonadota</taxon>
        <taxon>Alphaproteobacteria</taxon>
        <taxon>Hyphomicrobiales</taxon>
        <taxon>Methylobacteriaceae</taxon>
        <taxon>Microvirga</taxon>
    </lineage>
</organism>